<dbReference type="InterPro" id="IPR012967">
    <property type="entry name" value="COMT_dimerisation"/>
</dbReference>
<organism evidence="6 7">
    <name type="scientific">Sediminicola arcticus</name>
    <dbReference type="NCBI Taxonomy" id="1574308"/>
    <lineage>
        <taxon>Bacteria</taxon>
        <taxon>Pseudomonadati</taxon>
        <taxon>Bacteroidota</taxon>
        <taxon>Flavobacteriia</taxon>
        <taxon>Flavobacteriales</taxon>
        <taxon>Flavobacteriaceae</taxon>
        <taxon>Sediminicola</taxon>
    </lineage>
</organism>
<dbReference type="GO" id="GO:0008168">
    <property type="term" value="F:methyltransferase activity"/>
    <property type="evidence" value="ECO:0007669"/>
    <property type="project" value="UniProtKB-KW"/>
</dbReference>
<dbReference type="Gene3D" id="3.40.50.150">
    <property type="entry name" value="Vaccinia Virus protein VP39"/>
    <property type="match status" value="1"/>
</dbReference>
<gene>
    <name evidence="6" type="ORF">ABXZ36_02380</name>
</gene>
<proteinExistence type="predicted"/>
<evidence type="ECO:0000313" key="7">
    <source>
        <dbReference type="Proteomes" id="UP001549799"/>
    </source>
</evidence>
<evidence type="ECO:0000313" key="6">
    <source>
        <dbReference type="EMBL" id="MET6989490.1"/>
    </source>
</evidence>
<evidence type="ECO:0000259" key="4">
    <source>
        <dbReference type="Pfam" id="PF00891"/>
    </source>
</evidence>
<dbReference type="SUPFAM" id="SSF53335">
    <property type="entry name" value="S-adenosyl-L-methionine-dependent methyltransferases"/>
    <property type="match status" value="1"/>
</dbReference>
<dbReference type="EMBL" id="JBEXAE010000001">
    <property type="protein sequence ID" value="MET6989490.1"/>
    <property type="molecule type" value="Genomic_DNA"/>
</dbReference>
<dbReference type="PANTHER" id="PTHR11746">
    <property type="entry name" value="O-METHYLTRANSFERASE"/>
    <property type="match status" value="1"/>
</dbReference>
<keyword evidence="1 6" id="KW-0489">Methyltransferase</keyword>
<protein>
    <submittedName>
        <fullName evidence="6">Methyltransferase</fullName>
    </submittedName>
</protein>
<dbReference type="PROSITE" id="PS51683">
    <property type="entry name" value="SAM_OMT_II"/>
    <property type="match status" value="1"/>
</dbReference>
<dbReference type="Proteomes" id="UP001549799">
    <property type="component" value="Unassembled WGS sequence"/>
</dbReference>
<feature type="domain" description="O-methyltransferase dimerisation" evidence="5">
    <location>
        <begin position="20"/>
        <end position="94"/>
    </location>
</feature>
<reference evidence="6 7" key="1">
    <citation type="submission" date="2024-07" db="EMBL/GenBank/DDBJ databases">
        <title>The genome sequence of type strain Sediminicola arcticus GDMCC 1.2805.</title>
        <authorList>
            <person name="Liu Y."/>
        </authorList>
    </citation>
    <scope>NUCLEOTIDE SEQUENCE [LARGE SCALE GENOMIC DNA]</scope>
    <source>
        <strain evidence="6 7">GDMCC 1.2805</strain>
    </source>
</reference>
<dbReference type="InterPro" id="IPR036388">
    <property type="entry name" value="WH-like_DNA-bd_sf"/>
</dbReference>
<dbReference type="PIRSF" id="PIRSF005739">
    <property type="entry name" value="O-mtase"/>
    <property type="match status" value="1"/>
</dbReference>
<dbReference type="Gene3D" id="1.10.10.10">
    <property type="entry name" value="Winged helix-like DNA-binding domain superfamily/Winged helix DNA-binding domain"/>
    <property type="match status" value="1"/>
</dbReference>
<name>A0ABV2SSG3_9FLAO</name>
<dbReference type="Pfam" id="PF08100">
    <property type="entry name" value="Dimerisation"/>
    <property type="match status" value="1"/>
</dbReference>
<dbReference type="InterPro" id="IPR016461">
    <property type="entry name" value="COMT-like"/>
</dbReference>
<sequence length="345" mass="38776">MDTKIKTEISPSKIIETGMGFWASKTLLTAVNLGLFTLLAKGTLSAEEIKEHLELNERSIYDYLDALVALGFLKRKGLLETATYTNTAETDFYLDKNKATYIGGMLEMGNNRLYPFWNNLEDALKTGLPQNEVKNSNMPLFEVLYSNEQRLRQFISAMGGFQMANFTAFAKNFDFSDHKTLCDIGGAGCELSIQVSTLHPHMKCISFDLPKVSEIAKEKLEEMDFSPRINIVSGNFFNEDFPSVDIITMGNILHDWGTRDKKLLISKAYQALPKGGALVVLENLIDDDRNENVFGLLMSLNMLIETYEGYDYTASKFNRWAHEAGFVRTEVMPLIGPTSAAIAYK</sequence>
<evidence type="ECO:0000259" key="5">
    <source>
        <dbReference type="Pfam" id="PF08100"/>
    </source>
</evidence>
<dbReference type="GO" id="GO:0032259">
    <property type="term" value="P:methylation"/>
    <property type="evidence" value="ECO:0007669"/>
    <property type="project" value="UniProtKB-KW"/>
</dbReference>
<dbReference type="SUPFAM" id="SSF46785">
    <property type="entry name" value="Winged helix' DNA-binding domain"/>
    <property type="match status" value="1"/>
</dbReference>
<evidence type="ECO:0000256" key="1">
    <source>
        <dbReference type="ARBA" id="ARBA00022603"/>
    </source>
</evidence>
<feature type="domain" description="O-methyltransferase C-terminal" evidence="4">
    <location>
        <begin position="117"/>
        <end position="326"/>
    </location>
</feature>
<dbReference type="InterPro" id="IPR036390">
    <property type="entry name" value="WH_DNA-bd_sf"/>
</dbReference>
<keyword evidence="2" id="KW-0808">Transferase</keyword>
<keyword evidence="3" id="KW-0949">S-adenosyl-L-methionine</keyword>
<evidence type="ECO:0000256" key="2">
    <source>
        <dbReference type="ARBA" id="ARBA00022679"/>
    </source>
</evidence>
<keyword evidence="7" id="KW-1185">Reference proteome</keyword>
<accession>A0ABV2SSG3</accession>
<dbReference type="RefSeq" id="WP_354613863.1">
    <property type="nucleotide sequence ID" value="NZ_JBEXAE010000001.1"/>
</dbReference>
<dbReference type="Pfam" id="PF00891">
    <property type="entry name" value="Methyltransf_2"/>
    <property type="match status" value="1"/>
</dbReference>
<dbReference type="InterPro" id="IPR029063">
    <property type="entry name" value="SAM-dependent_MTases_sf"/>
</dbReference>
<comment type="caution">
    <text evidence="6">The sequence shown here is derived from an EMBL/GenBank/DDBJ whole genome shotgun (WGS) entry which is preliminary data.</text>
</comment>
<dbReference type="InterPro" id="IPR001077">
    <property type="entry name" value="COMT_C"/>
</dbReference>
<evidence type="ECO:0000256" key="3">
    <source>
        <dbReference type="ARBA" id="ARBA00022691"/>
    </source>
</evidence>